<evidence type="ECO:0000313" key="2">
    <source>
        <dbReference type="EMBL" id="CAD7251446.1"/>
    </source>
</evidence>
<reference evidence="2" key="1">
    <citation type="submission" date="2020-11" db="EMBL/GenBank/DDBJ databases">
        <authorList>
            <person name="Tran Van P."/>
        </authorList>
    </citation>
    <scope>NUCLEOTIDE SEQUENCE</scope>
</reference>
<dbReference type="Proteomes" id="UP000677054">
    <property type="component" value="Unassembled WGS sequence"/>
</dbReference>
<evidence type="ECO:0000313" key="3">
    <source>
        <dbReference type="Proteomes" id="UP000677054"/>
    </source>
</evidence>
<sequence>MDRGAERQGNKQQNPAKGGRTPKVVGMSFQDLILLDDGKCFYRSWSRIVCMARGSLHVITTNPLPSGCWEEPQHLGLVSSWSLMNPGKPSSDVSRDQLNEPYVKISWPPSLEQESSPSANIVTEGERFLLLFGQNQSGKTTFLMNRLKGKAEHVKEEMSKDELRSKTRILFVDCSRWYRYRCSKTLFLASMKERMKKIGLEKVVEVFDVHDLLQDYGFNLELSVYPQSMEKLLVKMSQEGEKEGQTIHIALDNAPVHAIGRGPGDTDGLRKDWESILENLFSYTSLASLTIAFLPYVGYATATCDVKKFVKEFKNDLPETRVMTLGGGYRNVGFPSFLRYVLSHESPYELRVKPGTLNTRPQPPP</sequence>
<protein>
    <submittedName>
        <fullName evidence="2">Uncharacterized protein</fullName>
    </submittedName>
</protein>
<name>A0A7R9FQL6_9CRUS</name>
<proteinExistence type="predicted"/>
<dbReference type="EMBL" id="LR903074">
    <property type="protein sequence ID" value="CAD7251446.1"/>
    <property type="molecule type" value="Genomic_DNA"/>
</dbReference>
<organism evidence="2">
    <name type="scientific">Darwinula stevensoni</name>
    <dbReference type="NCBI Taxonomy" id="69355"/>
    <lineage>
        <taxon>Eukaryota</taxon>
        <taxon>Metazoa</taxon>
        <taxon>Ecdysozoa</taxon>
        <taxon>Arthropoda</taxon>
        <taxon>Crustacea</taxon>
        <taxon>Oligostraca</taxon>
        <taxon>Ostracoda</taxon>
        <taxon>Podocopa</taxon>
        <taxon>Podocopida</taxon>
        <taxon>Darwinulocopina</taxon>
        <taxon>Darwinuloidea</taxon>
        <taxon>Darwinulidae</taxon>
        <taxon>Darwinula</taxon>
    </lineage>
</organism>
<gene>
    <name evidence="2" type="ORF">DSTB1V02_LOCUS11213</name>
</gene>
<feature type="region of interest" description="Disordered" evidence="1">
    <location>
        <begin position="1"/>
        <end position="23"/>
    </location>
</feature>
<accession>A0A7R9FQL6</accession>
<evidence type="ECO:0000256" key="1">
    <source>
        <dbReference type="SAM" id="MobiDB-lite"/>
    </source>
</evidence>
<dbReference type="AlphaFoldDB" id="A0A7R9FQL6"/>
<dbReference type="EMBL" id="CAJPEV010003557">
    <property type="protein sequence ID" value="CAG0900011.1"/>
    <property type="molecule type" value="Genomic_DNA"/>
</dbReference>
<keyword evidence="3" id="KW-1185">Reference proteome</keyword>